<feature type="region of interest" description="Disordered" evidence="4">
    <location>
        <begin position="168"/>
        <end position="187"/>
    </location>
</feature>
<evidence type="ECO:0000256" key="3">
    <source>
        <dbReference type="ARBA" id="ARBA00022753"/>
    </source>
</evidence>
<evidence type="ECO:0000313" key="6">
    <source>
        <dbReference type="Proteomes" id="UP000424527"/>
    </source>
</evidence>
<reference evidence="5 6" key="1">
    <citation type="submission" date="2019-07" db="EMBL/GenBank/DDBJ databases">
        <title>Chromosome genome assembly for large yellow croaker.</title>
        <authorList>
            <person name="Xiao S."/>
        </authorList>
    </citation>
    <scope>NUCLEOTIDE SEQUENCE [LARGE SCALE GENOMIC DNA]</scope>
    <source>
        <strain evidence="5">JMULYC20181020</strain>
        <tissue evidence="5">Muscle</tissue>
    </source>
</reference>
<dbReference type="PANTHER" id="PTHR22761:SF10">
    <property type="entry name" value="GH13992P"/>
    <property type="match status" value="1"/>
</dbReference>
<protein>
    <submittedName>
        <fullName evidence="5">Charged multivesicular body protein 4b Chromatin-modifying protein 4b</fullName>
    </submittedName>
</protein>
<evidence type="ECO:0000256" key="4">
    <source>
        <dbReference type="SAM" id="MobiDB-lite"/>
    </source>
</evidence>
<name>A0A6G0IWU0_LARCR</name>
<dbReference type="AlphaFoldDB" id="A0A6G0IWU0"/>
<sequence>MSLFMRICSGGEKVRKKSGKQEEEEAEKLPEREESLLKRREALLGKIEQELLLVKNTCRTNRRVALQALRRKKWYEKHLKNVDCAFKAMRSAHEHIDYINKVNELMKDIAEQDSKDPDMSDGIDTSKSFGVEFDEDELLAELERLEKSLDENLFESDGMEERVQCTEVPPTALPSQPAEAAVDEDEDLEKDLEYLRRWMNEPS</sequence>
<comment type="similarity">
    <text evidence="2">Belongs to the SNF7 family.</text>
</comment>
<dbReference type="GO" id="GO:0000815">
    <property type="term" value="C:ESCRT III complex"/>
    <property type="evidence" value="ECO:0007669"/>
    <property type="project" value="TreeGrafter"/>
</dbReference>
<gene>
    <name evidence="5" type="ORF">D5F01_LYC04485</name>
</gene>
<comment type="caution">
    <text evidence="5">The sequence shown here is derived from an EMBL/GenBank/DDBJ whole genome shotgun (WGS) entry which is preliminary data.</text>
</comment>
<evidence type="ECO:0000256" key="2">
    <source>
        <dbReference type="ARBA" id="ARBA00006190"/>
    </source>
</evidence>
<dbReference type="Pfam" id="PF03357">
    <property type="entry name" value="Snf7"/>
    <property type="match status" value="1"/>
</dbReference>
<dbReference type="GO" id="GO:0005771">
    <property type="term" value="C:multivesicular body"/>
    <property type="evidence" value="ECO:0007669"/>
    <property type="project" value="TreeGrafter"/>
</dbReference>
<dbReference type="Proteomes" id="UP000424527">
    <property type="component" value="Unassembled WGS sequence"/>
</dbReference>
<dbReference type="GO" id="GO:0009898">
    <property type="term" value="C:cytoplasmic side of plasma membrane"/>
    <property type="evidence" value="ECO:0007669"/>
    <property type="project" value="TreeGrafter"/>
</dbReference>
<proteinExistence type="inferred from homology"/>
<organism evidence="5 6">
    <name type="scientific">Larimichthys crocea</name>
    <name type="common">Large yellow croaker</name>
    <name type="synonym">Pseudosciaena crocea</name>
    <dbReference type="NCBI Taxonomy" id="215358"/>
    <lineage>
        <taxon>Eukaryota</taxon>
        <taxon>Metazoa</taxon>
        <taxon>Chordata</taxon>
        <taxon>Craniata</taxon>
        <taxon>Vertebrata</taxon>
        <taxon>Euteleostomi</taxon>
        <taxon>Actinopterygii</taxon>
        <taxon>Neopterygii</taxon>
        <taxon>Teleostei</taxon>
        <taxon>Neoteleostei</taxon>
        <taxon>Acanthomorphata</taxon>
        <taxon>Eupercaria</taxon>
        <taxon>Sciaenidae</taxon>
        <taxon>Larimichthys</taxon>
    </lineage>
</organism>
<dbReference type="Gene3D" id="1.10.287.1060">
    <property type="entry name" value="ESAT-6-like"/>
    <property type="match status" value="1"/>
</dbReference>
<dbReference type="InterPro" id="IPR005024">
    <property type="entry name" value="Snf7_fam"/>
</dbReference>
<keyword evidence="6" id="KW-1185">Reference proteome</keyword>
<dbReference type="PANTHER" id="PTHR22761">
    <property type="entry name" value="CHARGED MULTIVESICULAR BODY PROTEIN"/>
    <property type="match status" value="1"/>
</dbReference>
<keyword evidence="3" id="KW-0967">Endosome</keyword>
<dbReference type="GO" id="GO:0032511">
    <property type="term" value="P:late endosome to vacuole transport via multivesicular body sorting pathway"/>
    <property type="evidence" value="ECO:0007669"/>
    <property type="project" value="TreeGrafter"/>
</dbReference>
<evidence type="ECO:0000256" key="1">
    <source>
        <dbReference type="ARBA" id="ARBA00004177"/>
    </source>
</evidence>
<evidence type="ECO:0000313" key="5">
    <source>
        <dbReference type="EMBL" id="KAE8295753.1"/>
    </source>
</evidence>
<accession>A0A6G0IWU0</accession>
<dbReference type="GO" id="GO:0006900">
    <property type="term" value="P:vesicle budding from membrane"/>
    <property type="evidence" value="ECO:0007669"/>
    <property type="project" value="TreeGrafter"/>
</dbReference>
<dbReference type="EMBL" id="REGW02000005">
    <property type="protein sequence ID" value="KAE8295753.1"/>
    <property type="molecule type" value="Genomic_DNA"/>
</dbReference>
<comment type="subcellular location">
    <subcellularLocation>
        <location evidence="1">Endosome</location>
    </subcellularLocation>
</comment>